<dbReference type="EMBL" id="VFOZ01000001">
    <property type="protein sequence ID" value="TQL94650.1"/>
    <property type="molecule type" value="Genomic_DNA"/>
</dbReference>
<feature type="compositionally biased region" description="Low complexity" evidence="1">
    <location>
        <begin position="115"/>
        <end position="126"/>
    </location>
</feature>
<comment type="caution">
    <text evidence="2">The sequence shown here is derived from an EMBL/GenBank/DDBJ whole genome shotgun (WGS) entry which is preliminary data.</text>
</comment>
<evidence type="ECO:0000313" key="3">
    <source>
        <dbReference type="Proteomes" id="UP000316096"/>
    </source>
</evidence>
<dbReference type="AlphaFoldDB" id="A0A543CCD6"/>
<gene>
    <name evidence="2" type="ORF">FB559_0128</name>
</gene>
<keyword evidence="3" id="KW-1185">Reference proteome</keyword>
<evidence type="ECO:0000313" key="2">
    <source>
        <dbReference type="EMBL" id="TQL94650.1"/>
    </source>
</evidence>
<accession>A0A543CCD6</accession>
<name>A0A543CCD6_9ACTN</name>
<feature type="region of interest" description="Disordered" evidence="1">
    <location>
        <begin position="90"/>
        <end position="128"/>
    </location>
</feature>
<sequence length="269" mass="27953">MGGSVRGERTGAAWVACGAVVVSGPGPCEPSGVRAGPLWCRRERFGSCGVRREALTCRREGFGPWWAHWGGVEVAWGAVTVSGPRPVASHLESAEPPAVPSCGRARTGHRAGALRGSPGVPSSVGSARGGPLGTHVGRAAGTHGGRAVLPRAVAFGWLEPSSGDLSVVALPRRRQGGAEGTTVARFAGSERACPSRTVLTTRKPRPTVRGLQARSAVAWVGIRGVMSFTRNAAFANAACGARRVVAIARRSLRLALVRLGGRRRHWADS</sequence>
<proteinExistence type="predicted"/>
<evidence type="ECO:0000256" key="1">
    <source>
        <dbReference type="SAM" id="MobiDB-lite"/>
    </source>
</evidence>
<dbReference type="Proteomes" id="UP000316096">
    <property type="component" value="Unassembled WGS sequence"/>
</dbReference>
<reference evidence="2 3" key="1">
    <citation type="submission" date="2019-06" db="EMBL/GenBank/DDBJ databases">
        <title>Sequencing the genomes of 1000 actinobacteria strains.</title>
        <authorList>
            <person name="Klenk H.-P."/>
        </authorList>
    </citation>
    <scope>NUCLEOTIDE SEQUENCE [LARGE SCALE GENOMIC DNA]</scope>
    <source>
        <strain evidence="2 3">DSM 102200</strain>
    </source>
</reference>
<organism evidence="2 3">
    <name type="scientific">Actinoallomurus bryophytorum</name>
    <dbReference type="NCBI Taxonomy" id="1490222"/>
    <lineage>
        <taxon>Bacteria</taxon>
        <taxon>Bacillati</taxon>
        <taxon>Actinomycetota</taxon>
        <taxon>Actinomycetes</taxon>
        <taxon>Streptosporangiales</taxon>
        <taxon>Thermomonosporaceae</taxon>
        <taxon>Actinoallomurus</taxon>
    </lineage>
</organism>
<protein>
    <submittedName>
        <fullName evidence="2">Uncharacterized protein</fullName>
    </submittedName>
</protein>